<dbReference type="Proteomes" id="UP000184089">
    <property type="component" value="Unassembled WGS sequence"/>
</dbReference>
<evidence type="ECO:0000313" key="6">
    <source>
        <dbReference type="Proteomes" id="UP000474718"/>
    </source>
</evidence>
<proteinExistence type="inferred from homology"/>
<dbReference type="Gene3D" id="3.40.50.720">
    <property type="entry name" value="NAD(P)-binding Rossmann-like Domain"/>
    <property type="match status" value="1"/>
</dbReference>
<name>A0AAQ1MEM0_9FIRM</name>
<dbReference type="PANTHER" id="PTHR44196:SF1">
    <property type="entry name" value="DEHYDROGENASE_REDUCTASE SDR FAMILY MEMBER 7B"/>
    <property type="match status" value="1"/>
</dbReference>
<comment type="similarity">
    <text evidence="1">Belongs to the short-chain dehydrogenases/reductases (SDR) family.</text>
</comment>
<dbReference type="InterPro" id="IPR002347">
    <property type="entry name" value="SDR_fam"/>
</dbReference>
<dbReference type="PANTHER" id="PTHR44196">
    <property type="entry name" value="DEHYDROGENASE/REDUCTASE SDR FAMILY MEMBER 7B"/>
    <property type="match status" value="1"/>
</dbReference>
<protein>
    <submittedName>
        <fullName evidence="3">SDR family NAD(P)-dependent oxidoreductase</fullName>
    </submittedName>
    <submittedName>
        <fullName evidence="4">Short-chain dehydrogenase</fullName>
    </submittedName>
</protein>
<dbReference type="SUPFAM" id="SSF51735">
    <property type="entry name" value="NAD(P)-binding Rossmann-fold domains"/>
    <property type="match status" value="1"/>
</dbReference>
<dbReference type="GO" id="GO:0016020">
    <property type="term" value="C:membrane"/>
    <property type="evidence" value="ECO:0007669"/>
    <property type="project" value="TreeGrafter"/>
</dbReference>
<evidence type="ECO:0000256" key="2">
    <source>
        <dbReference type="ARBA" id="ARBA00023002"/>
    </source>
</evidence>
<dbReference type="EMBL" id="WWVX01000008">
    <property type="protein sequence ID" value="MZL70557.1"/>
    <property type="molecule type" value="Genomic_DNA"/>
</dbReference>
<dbReference type="AlphaFoldDB" id="A0AAQ1MEM0"/>
<dbReference type="Pfam" id="PF00106">
    <property type="entry name" value="adh_short"/>
    <property type="match status" value="1"/>
</dbReference>
<comment type="caution">
    <text evidence="4">The sequence shown here is derived from an EMBL/GenBank/DDBJ whole genome shotgun (WGS) entry which is preliminary data.</text>
</comment>
<reference evidence="3 6" key="3">
    <citation type="journal article" date="2019" name="Nat. Med.">
        <title>A library of human gut bacterial isolates paired with longitudinal multiomics data enables mechanistic microbiome research.</title>
        <authorList>
            <person name="Poyet M."/>
            <person name="Groussin M."/>
            <person name="Gibbons S.M."/>
            <person name="Avila-Pacheco J."/>
            <person name="Jiang X."/>
            <person name="Kearney S.M."/>
            <person name="Perrotta A.R."/>
            <person name="Berdy B."/>
            <person name="Zhao S."/>
            <person name="Lieberman T.D."/>
            <person name="Swanson P.K."/>
            <person name="Smith M."/>
            <person name="Roesemann S."/>
            <person name="Alexander J.E."/>
            <person name="Rich S.A."/>
            <person name="Livny J."/>
            <person name="Vlamakis H."/>
            <person name="Clish C."/>
            <person name="Bullock K."/>
            <person name="Deik A."/>
            <person name="Scott J."/>
            <person name="Pierce K.A."/>
            <person name="Xavier R.J."/>
            <person name="Alm E.J."/>
        </authorList>
    </citation>
    <scope>NUCLEOTIDE SEQUENCE [LARGE SCALE GENOMIC DNA]</scope>
    <source>
        <strain evidence="3 6">BIOML-A2</strain>
    </source>
</reference>
<dbReference type="GO" id="GO:0016491">
    <property type="term" value="F:oxidoreductase activity"/>
    <property type="evidence" value="ECO:0007669"/>
    <property type="project" value="UniProtKB-KW"/>
</dbReference>
<dbReference type="PRINTS" id="PR00081">
    <property type="entry name" value="GDHRDH"/>
</dbReference>
<dbReference type="Proteomes" id="UP000474718">
    <property type="component" value="Unassembled WGS sequence"/>
</dbReference>
<reference evidence="5" key="1">
    <citation type="submission" date="2016-11" db="EMBL/GenBank/DDBJ databases">
        <authorList>
            <person name="Jaros S."/>
            <person name="Januszkiewicz K."/>
            <person name="Wedrychowicz H."/>
        </authorList>
    </citation>
    <scope>NUCLEOTIDE SEQUENCE [LARGE SCALE GENOMIC DNA]</scope>
    <source>
        <strain evidence="5">DSM 4029</strain>
    </source>
</reference>
<dbReference type="EMBL" id="FQVY01000003">
    <property type="protein sequence ID" value="SHG36659.1"/>
    <property type="molecule type" value="Genomic_DNA"/>
</dbReference>
<sequence>MMRGGERFAGRMAGKVVLLTGGGGGIGVEAGLAFVEMGATVLLAECDRERGLAAQRRLCDRRPGSGVFLPVDLADEGDVEVLCEEVAARFGCPDVLFHNATLAQMGAVEELPLDAWNRSYAVNLLAPVQLTRAFLPAMRGRDSGVIAFVSSSGAAPHMGAYEVFKTAQAELGSTLAMELEETGIHAYTIGPGLVRTATAEAAIEIVAGRMGMSLPAFYRQNESHLLSAEAAGWGFALSALFAQRYRGQEIASIQVLGDCGLSPEGAPEPSAEAPVDGQAAAQALQRVADTFFAQYRGWKEMNVFERQWVLRDFKKSVGLPADGAAETLRELLRAGPAALGAQRAFLQRLQGYWERQYTLLQGYERDPARRAENSRIVQGWVEEVAALLALLP</sequence>
<keyword evidence="2" id="KW-0560">Oxidoreductase</keyword>
<evidence type="ECO:0000313" key="3">
    <source>
        <dbReference type="EMBL" id="MZL70557.1"/>
    </source>
</evidence>
<keyword evidence="6" id="KW-1185">Reference proteome</keyword>
<evidence type="ECO:0000313" key="4">
    <source>
        <dbReference type="EMBL" id="SHG36659.1"/>
    </source>
</evidence>
<accession>A0AAQ1MEM0</accession>
<gene>
    <name evidence="3" type="ORF">GT747_12440</name>
    <name evidence="4" type="ORF">SAMN05444424_2263</name>
</gene>
<dbReference type="RefSeq" id="WP_021659661.1">
    <property type="nucleotide sequence ID" value="NZ_FQVY01000003.1"/>
</dbReference>
<reference evidence="4" key="2">
    <citation type="submission" date="2016-11" db="EMBL/GenBank/DDBJ databases">
        <authorList>
            <person name="Varghese N."/>
            <person name="Submissions S."/>
        </authorList>
    </citation>
    <scope>NUCLEOTIDE SEQUENCE</scope>
    <source>
        <strain evidence="4">DSM 4029</strain>
    </source>
</reference>
<evidence type="ECO:0000313" key="5">
    <source>
        <dbReference type="Proteomes" id="UP000184089"/>
    </source>
</evidence>
<dbReference type="InterPro" id="IPR036291">
    <property type="entry name" value="NAD(P)-bd_dom_sf"/>
</dbReference>
<organism evidence="4 5">
    <name type="scientific">Bittarella massiliensis</name>
    <name type="common">ex Durand et al. 2017</name>
    <dbReference type="NCBI Taxonomy" id="1720313"/>
    <lineage>
        <taxon>Bacteria</taxon>
        <taxon>Bacillati</taxon>
        <taxon>Bacillota</taxon>
        <taxon>Clostridia</taxon>
        <taxon>Eubacteriales</taxon>
        <taxon>Oscillospiraceae</taxon>
        <taxon>Bittarella (ex Durand et al. 2017)</taxon>
    </lineage>
</organism>
<dbReference type="CDD" id="cd05233">
    <property type="entry name" value="SDR_c"/>
    <property type="match status" value="1"/>
</dbReference>
<evidence type="ECO:0000256" key="1">
    <source>
        <dbReference type="ARBA" id="ARBA00006484"/>
    </source>
</evidence>